<feature type="compositionally biased region" description="Basic and acidic residues" evidence="1">
    <location>
        <begin position="32"/>
        <end position="41"/>
    </location>
</feature>
<dbReference type="Proteomes" id="UP000293433">
    <property type="component" value="Unassembled WGS sequence"/>
</dbReference>
<proteinExistence type="predicted"/>
<feature type="compositionally biased region" description="Basic and acidic residues" evidence="1">
    <location>
        <begin position="1"/>
        <end position="12"/>
    </location>
</feature>
<evidence type="ECO:0000313" key="2">
    <source>
        <dbReference type="EMBL" id="RZS47493.1"/>
    </source>
</evidence>
<sequence>MHEAGELGKVGERSVPGSRRPMNLYMPGDGVAPERSKAKENRGEALARLLAMW</sequence>
<organism evidence="2 3">
    <name type="scientific">Sphaerotilus mobilis</name>
    <dbReference type="NCBI Taxonomy" id="47994"/>
    <lineage>
        <taxon>Bacteria</taxon>
        <taxon>Pseudomonadati</taxon>
        <taxon>Pseudomonadota</taxon>
        <taxon>Betaproteobacteria</taxon>
        <taxon>Burkholderiales</taxon>
        <taxon>Sphaerotilaceae</taxon>
        <taxon>Sphaerotilus</taxon>
    </lineage>
</organism>
<comment type="caution">
    <text evidence="2">The sequence shown here is derived from an EMBL/GenBank/DDBJ whole genome shotgun (WGS) entry which is preliminary data.</text>
</comment>
<gene>
    <name evidence="2" type="ORF">EV685_3698</name>
</gene>
<name>A0A4V2EV52_9BURK</name>
<evidence type="ECO:0000313" key="3">
    <source>
        <dbReference type="Proteomes" id="UP000293433"/>
    </source>
</evidence>
<feature type="region of interest" description="Disordered" evidence="1">
    <location>
        <begin position="1"/>
        <end position="41"/>
    </location>
</feature>
<protein>
    <submittedName>
        <fullName evidence="2">Uncharacterized protein</fullName>
    </submittedName>
</protein>
<accession>A0A4V2EV52</accession>
<keyword evidence="3" id="KW-1185">Reference proteome</keyword>
<evidence type="ECO:0000256" key="1">
    <source>
        <dbReference type="SAM" id="MobiDB-lite"/>
    </source>
</evidence>
<dbReference type="EMBL" id="SGWV01000012">
    <property type="protein sequence ID" value="RZS47493.1"/>
    <property type="molecule type" value="Genomic_DNA"/>
</dbReference>
<dbReference type="AlphaFoldDB" id="A0A4V2EV52"/>
<reference evidence="2 3" key="1">
    <citation type="submission" date="2019-02" db="EMBL/GenBank/DDBJ databases">
        <title>Genomic Encyclopedia of Type Strains, Phase IV (KMG-IV): sequencing the most valuable type-strain genomes for metagenomic binning, comparative biology and taxonomic classification.</title>
        <authorList>
            <person name="Goeker M."/>
        </authorList>
    </citation>
    <scope>NUCLEOTIDE SEQUENCE [LARGE SCALE GENOMIC DNA]</scope>
    <source>
        <strain evidence="2 3">DSM 10617</strain>
    </source>
</reference>